<evidence type="ECO:0000313" key="3">
    <source>
        <dbReference type="Proteomes" id="UP000238071"/>
    </source>
</evidence>
<dbReference type="RefSeq" id="WP_104423281.1">
    <property type="nucleotide sequence ID" value="NZ_PTIY01000005.1"/>
</dbReference>
<organism evidence="2 3">
    <name type="scientific">Methylobacter tundripaludum</name>
    <dbReference type="NCBI Taxonomy" id="173365"/>
    <lineage>
        <taxon>Bacteria</taxon>
        <taxon>Pseudomonadati</taxon>
        <taxon>Pseudomonadota</taxon>
        <taxon>Gammaproteobacteria</taxon>
        <taxon>Methylococcales</taxon>
        <taxon>Methylococcaceae</taxon>
        <taxon>Methylobacter</taxon>
    </lineage>
</organism>
<comment type="caution">
    <text evidence="2">The sequence shown here is derived from an EMBL/GenBank/DDBJ whole genome shotgun (WGS) entry which is preliminary data.</text>
</comment>
<feature type="domain" description="Zona occludens toxin N-terminal" evidence="1">
    <location>
        <begin position="2"/>
        <end position="226"/>
    </location>
</feature>
<proteinExistence type="predicted"/>
<dbReference type="InterPro" id="IPR008900">
    <property type="entry name" value="Zot_N"/>
</dbReference>
<dbReference type="EMBL" id="PTIY01000005">
    <property type="protein sequence ID" value="PPK71889.1"/>
    <property type="molecule type" value="Genomic_DNA"/>
</dbReference>
<evidence type="ECO:0000259" key="1">
    <source>
        <dbReference type="Pfam" id="PF05707"/>
    </source>
</evidence>
<name>A0A2S6H326_9GAMM</name>
<evidence type="ECO:0000313" key="2">
    <source>
        <dbReference type="EMBL" id="PPK71889.1"/>
    </source>
</evidence>
<dbReference type="Pfam" id="PF05707">
    <property type="entry name" value="Zot"/>
    <property type="match status" value="1"/>
</dbReference>
<keyword evidence="3" id="KW-1185">Reference proteome</keyword>
<sequence length="400" mass="44773">MSIKIHHGSPGSFKTSGAVMDDFIVAAKAGRVVITNVRGLNDRRKVIDTISKLRKFPKFWKFHAVPDSFDIIWIDTETLEGRQKLASFFHWAPHGAFLLVDEAQTVWPLAWKESDLKRLDYPGGYDAAVIDNRPQNFLIAFEKHRHYGWDMVLTTPNIDKIRKDIRGCSEGAYKHKNQALIGFKGIYLEAFHLADDNGSSSSQFLSIRNRRIKKHVWQLYASTATGTHSDTIAGTPIWANPRVLFFLVLLASLYTFLAFRHAPAIISGKTAASSDKVDSPKTSGSPATAAANNVGGVAAPAVDPVNNSPFSAYKWRLAGVTVKLETSAFLDKHRISQYFYIKNDDEEIFINTTGLNGYGYNVQYIDQCHVEVTYKDQKPFPVFCKSEKKLNATPLLNAKL</sequence>
<accession>A0A2S6H326</accession>
<dbReference type="OrthoDB" id="6280543at2"/>
<dbReference type="InterPro" id="IPR027417">
    <property type="entry name" value="P-loop_NTPase"/>
</dbReference>
<gene>
    <name evidence="2" type="ORF">B0F88_1051</name>
</gene>
<reference evidence="2 3" key="1">
    <citation type="submission" date="2018-02" db="EMBL/GenBank/DDBJ databases">
        <title>Subsurface microbial communities from deep shales in Ohio and West Virginia, USA.</title>
        <authorList>
            <person name="Wrighton K."/>
        </authorList>
    </citation>
    <scope>NUCLEOTIDE SEQUENCE [LARGE SCALE GENOMIC DNA]</scope>
    <source>
        <strain evidence="2 3">OWC-G53F</strain>
    </source>
</reference>
<dbReference type="Gene3D" id="3.40.50.300">
    <property type="entry name" value="P-loop containing nucleotide triphosphate hydrolases"/>
    <property type="match status" value="1"/>
</dbReference>
<protein>
    <submittedName>
        <fullName evidence="2">Zona occludens toxin</fullName>
    </submittedName>
</protein>
<dbReference type="Proteomes" id="UP000238071">
    <property type="component" value="Unassembled WGS sequence"/>
</dbReference>
<dbReference type="AlphaFoldDB" id="A0A2S6H326"/>